<organism evidence="1 2">
    <name type="scientific">Hymenobacter saemangeumensis</name>
    <dbReference type="NCBI Taxonomy" id="1084522"/>
    <lineage>
        <taxon>Bacteria</taxon>
        <taxon>Pseudomonadati</taxon>
        <taxon>Bacteroidota</taxon>
        <taxon>Cytophagia</taxon>
        <taxon>Cytophagales</taxon>
        <taxon>Hymenobacteraceae</taxon>
        <taxon>Hymenobacter</taxon>
    </lineage>
</organism>
<reference evidence="2" key="1">
    <citation type="journal article" date="2019" name="Int. J. Syst. Evol. Microbiol.">
        <title>The Global Catalogue of Microorganisms (GCM) 10K type strain sequencing project: providing services to taxonomists for standard genome sequencing and annotation.</title>
        <authorList>
            <consortium name="The Broad Institute Genomics Platform"/>
            <consortium name="The Broad Institute Genome Sequencing Center for Infectious Disease"/>
            <person name="Wu L."/>
            <person name="Ma J."/>
        </authorList>
    </citation>
    <scope>NUCLEOTIDE SEQUENCE [LARGE SCALE GENOMIC DNA]</scope>
    <source>
        <strain evidence="2">JCM 17923</strain>
    </source>
</reference>
<name>A0ABP8HY65_9BACT</name>
<comment type="caution">
    <text evidence="1">The sequence shown here is derived from an EMBL/GenBank/DDBJ whole genome shotgun (WGS) entry which is preliminary data.</text>
</comment>
<proteinExistence type="predicted"/>
<gene>
    <name evidence="1" type="ORF">GCM10023185_02300</name>
</gene>
<sequence>MPRDSATSYFPARVSGGAGWFADAAANRQCRREYRAVSRYLFAFGAPVLSNYYQGQPSYRLLWRGRYSRPLLLTLRRTPDGGVLQTQFLNKHPQQFGVTTLPPGPNPDHPHLTPDERKRLLQEQQLLATNDEYLATAARARAPVVVVNAELVALNTAQVRQFTTLLDQAGFWQLPACVADTGAAEGGWTLEAATAGGYYVVSRHRPGSGLRRCGEYLRSLSPARMDELL</sequence>
<dbReference type="Proteomes" id="UP001501153">
    <property type="component" value="Unassembled WGS sequence"/>
</dbReference>
<keyword evidence="2" id="KW-1185">Reference proteome</keyword>
<accession>A0ABP8HY65</accession>
<protein>
    <submittedName>
        <fullName evidence="1">Uncharacterized protein</fullName>
    </submittedName>
</protein>
<evidence type="ECO:0000313" key="1">
    <source>
        <dbReference type="EMBL" id="GAA4347305.1"/>
    </source>
</evidence>
<dbReference type="RefSeq" id="WP_345233027.1">
    <property type="nucleotide sequence ID" value="NZ_BAABGZ010000006.1"/>
</dbReference>
<evidence type="ECO:0000313" key="2">
    <source>
        <dbReference type="Proteomes" id="UP001501153"/>
    </source>
</evidence>
<dbReference type="EMBL" id="BAABGZ010000006">
    <property type="protein sequence ID" value="GAA4347305.1"/>
    <property type="molecule type" value="Genomic_DNA"/>
</dbReference>